<evidence type="ECO:0000313" key="4">
    <source>
        <dbReference type="Proteomes" id="UP000195840"/>
    </source>
</evidence>
<dbReference type="EC" id="2.7.1.85" evidence="1"/>
<gene>
    <name evidence="1" type="primary">bglK</name>
    <name evidence="2" type="ORF">CBW52_11235</name>
    <name evidence="1" type="ORF">ERS008491_03201</name>
</gene>
<dbReference type="InterPro" id="IPR000600">
    <property type="entry name" value="ROK"/>
</dbReference>
<dbReference type="PANTHER" id="PTHR18964">
    <property type="entry name" value="ROK (REPRESSOR, ORF, KINASE) FAMILY"/>
    <property type="match status" value="1"/>
</dbReference>
<dbReference type="GO" id="GO:0008865">
    <property type="term" value="F:fructokinase activity"/>
    <property type="evidence" value="ECO:0007669"/>
    <property type="project" value="UniProtKB-EC"/>
</dbReference>
<keyword evidence="1" id="KW-0808">Transferase</keyword>
<dbReference type="GO" id="GO:0047700">
    <property type="term" value="F:beta-glucoside kinase activity"/>
    <property type="evidence" value="ECO:0007669"/>
    <property type="project" value="UniProtKB-EC"/>
</dbReference>
<accession>A0A0T9LR66</accession>
<keyword evidence="1" id="KW-0418">Kinase</keyword>
<dbReference type="EMBL" id="CPYI01000014">
    <property type="protein sequence ID" value="CNF16555.1"/>
    <property type="molecule type" value="Genomic_DNA"/>
</dbReference>
<dbReference type="AlphaFoldDB" id="A0A0T9LR66"/>
<dbReference type="Proteomes" id="UP000195840">
    <property type="component" value="Unassembled WGS sequence"/>
</dbReference>
<evidence type="ECO:0000313" key="2">
    <source>
        <dbReference type="EMBL" id="OVZ80643.1"/>
    </source>
</evidence>
<proteinExistence type="predicted"/>
<dbReference type="InterPro" id="IPR043129">
    <property type="entry name" value="ATPase_NBD"/>
</dbReference>
<dbReference type="Gene3D" id="3.30.420.40">
    <property type="match status" value="2"/>
</dbReference>
<dbReference type="CDD" id="cd24068">
    <property type="entry name" value="ASKHA_NBD_ROK_FnNanK-like"/>
    <property type="match status" value="1"/>
</dbReference>
<organism evidence="1 3">
    <name type="scientific">Yersinia kristensenii</name>
    <dbReference type="NCBI Taxonomy" id="28152"/>
    <lineage>
        <taxon>Bacteria</taxon>
        <taxon>Pseudomonadati</taxon>
        <taxon>Pseudomonadota</taxon>
        <taxon>Gammaproteobacteria</taxon>
        <taxon>Enterobacterales</taxon>
        <taxon>Yersiniaceae</taxon>
        <taxon>Yersinia</taxon>
    </lineage>
</organism>
<reference evidence="2 4" key="2">
    <citation type="submission" date="2017-05" db="EMBL/GenBank/DDBJ databases">
        <title>Whole genome sequencing of Yersinia kristensenii.</title>
        <authorList>
            <person name="Campioni F."/>
        </authorList>
    </citation>
    <scope>NUCLEOTIDE SEQUENCE [LARGE SCALE GENOMIC DNA]</scope>
    <source>
        <strain evidence="2 4">CFSAN060538</strain>
    </source>
</reference>
<protein>
    <submittedName>
        <fullName evidence="1">Fructokinase</fullName>
        <ecNumber evidence="1">2.7.1.4</ecNumber>
        <ecNumber evidence="1">2.7.1.85</ecNumber>
    </submittedName>
    <submittedName>
        <fullName evidence="2">ROK family protein</fullName>
    </submittedName>
</protein>
<dbReference type="PANTHER" id="PTHR18964:SF165">
    <property type="entry name" value="BETA-GLUCOSIDE KINASE"/>
    <property type="match status" value="1"/>
</dbReference>
<evidence type="ECO:0000313" key="1">
    <source>
        <dbReference type="EMBL" id="CNF16555.1"/>
    </source>
</evidence>
<sequence>MKIAAFDIGGTSLKMGIVSSDGNILVQGKAAIQESNGDQILQEMLRWLDLQHGYEGIAISAPGHVNPFTGLISMGGAIRRFDNFNLKIWLEQRCGLPVSIENDANCALLAEKWQGKAQQLDDFLCLTIGTGIGGGIFANGNLVRGGHFRAGEFGYMFSSQPGAERPGSYTMNEVSTLLVLRRRYAERVNRPVESVTGEEIFRGYDNGCLISRRLVDAFYNDICAGIYNLVHLFDPTHIFIGGGITERETFLDELKAQLNWFDIKDTVIDITTHKNNSGLLGAVRHFHQTHQAQ</sequence>
<dbReference type="EC" id="2.7.1.4" evidence="1"/>
<dbReference type="EMBL" id="NHOG01000010">
    <property type="protein sequence ID" value="OVZ80643.1"/>
    <property type="molecule type" value="Genomic_DNA"/>
</dbReference>
<dbReference type="Pfam" id="PF00480">
    <property type="entry name" value="ROK"/>
    <property type="match status" value="1"/>
</dbReference>
<reference evidence="1 3" key="1">
    <citation type="submission" date="2015-03" db="EMBL/GenBank/DDBJ databases">
        <authorList>
            <person name="Murphy D."/>
        </authorList>
    </citation>
    <scope>NUCLEOTIDE SEQUENCE [LARGE SCALE GENOMIC DNA]</scope>
    <source>
        <strain evidence="1 3">FCF326</strain>
    </source>
</reference>
<dbReference type="SUPFAM" id="SSF53067">
    <property type="entry name" value="Actin-like ATPase domain"/>
    <property type="match status" value="1"/>
</dbReference>
<dbReference type="GeneID" id="61906035"/>
<evidence type="ECO:0000313" key="3">
    <source>
        <dbReference type="Proteomes" id="UP000045824"/>
    </source>
</evidence>
<keyword evidence="4" id="KW-1185">Reference proteome</keyword>
<dbReference type="OrthoDB" id="9810372at2"/>
<dbReference type="Proteomes" id="UP000045824">
    <property type="component" value="Unassembled WGS sequence"/>
</dbReference>
<dbReference type="RefSeq" id="WP_004392960.1">
    <property type="nucleotide sequence ID" value="NZ_CABHXR010000023.1"/>
</dbReference>
<name>A0A0T9LR66_YERKR</name>